<keyword evidence="2" id="KW-0472">Membrane</keyword>
<feature type="transmembrane region" description="Helical" evidence="2">
    <location>
        <begin position="12"/>
        <end position="32"/>
    </location>
</feature>
<dbReference type="EMBL" id="AXCN02000202">
    <property type="status" value="NOT_ANNOTATED_CDS"/>
    <property type="molecule type" value="Genomic_DNA"/>
</dbReference>
<accession>A0A182QA27</accession>
<evidence type="ECO:0000313" key="4">
    <source>
        <dbReference type="Proteomes" id="UP000075886"/>
    </source>
</evidence>
<dbReference type="AlphaFoldDB" id="A0A182QA27"/>
<name>A0A182QA27_9DIPT</name>
<evidence type="ECO:0000256" key="2">
    <source>
        <dbReference type="SAM" id="Phobius"/>
    </source>
</evidence>
<dbReference type="VEuPathDB" id="VectorBase:AFAF006051"/>
<organism evidence="3 4">
    <name type="scientific">Anopheles farauti</name>
    <dbReference type="NCBI Taxonomy" id="69004"/>
    <lineage>
        <taxon>Eukaryota</taxon>
        <taxon>Metazoa</taxon>
        <taxon>Ecdysozoa</taxon>
        <taxon>Arthropoda</taxon>
        <taxon>Hexapoda</taxon>
        <taxon>Insecta</taxon>
        <taxon>Pterygota</taxon>
        <taxon>Neoptera</taxon>
        <taxon>Endopterygota</taxon>
        <taxon>Diptera</taxon>
        <taxon>Nematocera</taxon>
        <taxon>Culicoidea</taxon>
        <taxon>Culicidae</taxon>
        <taxon>Anophelinae</taxon>
        <taxon>Anopheles</taxon>
    </lineage>
</organism>
<dbReference type="Proteomes" id="UP000075886">
    <property type="component" value="Unassembled WGS sequence"/>
</dbReference>
<keyword evidence="4" id="KW-1185">Reference proteome</keyword>
<reference evidence="4" key="1">
    <citation type="submission" date="2014-01" db="EMBL/GenBank/DDBJ databases">
        <title>The Genome Sequence of Anopheles farauti FAR1 (V2).</title>
        <authorList>
            <consortium name="The Broad Institute Genomics Platform"/>
            <person name="Neafsey D.E."/>
            <person name="Besansky N."/>
            <person name="Howell P."/>
            <person name="Walton C."/>
            <person name="Young S.K."/>
            <person name="Zeng Q."/>
            <person name="Gargeya S."/>
            <person name="Fitzgerald M."/>
            <person name="Haas B."/>
            <person name="Abouelleil A."/>
            <person name="Allen A.W."/>
            <person name="Alvarado L."/>
            <person name="Arachchi H.M."/>
            <person name="Berlin A.M."/>
            <person name="Chapman S.B."/>
            <person name="Gainer-Dewar J."/>
            <person name="Goldberg J."/>
            <person name="Griggs A."/>
            <person name="Gujja S."/>
            <person name="Hansen M."/>
            <person name="Howarth C."/>
            <person name="Imamovic A."/>
            <person name="Ireland A."/>
            <person name="Larimer J."/>
            <person name="McCowan C."/>
            <person name="Murphy C."/>
            <person name="Pearson M."/>
            <person name="Poon T.W."/>
            <person name="Priest M."/>
            <person name="Roberts A."/>
            <person name="Saif S."/>
            <person name="Shea T."/>
            <person name="Sisk P."/>
            <person name="Sykes S."/>
            <person name="Wortman J."/>
            <person name="Nusbaum C."/>
            <person name="Birren B."/>
        </authorList>
    </citation>
    <scope>NUCLEOTIDE SEQUENCE [LARGE SCALE GENOMIC DNA]</scope>
    <source>
        <strain evidence="4">FAR1</strain>
    </source>
</reference>
<feature type="compositionally biased region" description="Pro residues" evidence="1">
    <location>
        <begin position="52"/>
        <end position="67"/>
    </location>
</feature>
<dbReference type="EnsemblMetazoa" id="AFAF006051-RA">
    <property type="protein sequence ID" value="AFAF006051-PA"/>
    <property type="gene ID" value="AFAF006051"/>
</dbReference>
<protein>
    <submittedName>
        <fullName evidence="3">Uncharacterized protein</fullName>
    </submittedName>
</protein>
<proteinExistence type="predicted"/>
<feature type="region of interest" description="Disordered" evidence="1">
    <location>
        <begin position="43"/>
        <end position="67"/>
    </location>
</feature>
<keyword evidence="2" id="KW-1133">Transmembrane helix</keyword>
<sequence length="101" mass="10840">MDDVGVEQVELGVFMLLPLLLLAILAGVGDMLDDCDDRLMAYDDLRSTPAPTDAPPPPPPPPPPPAPPPPVFPCVCITYMLLRALVSSRGFMAKVPRECSQ</sequence>
<reference evidence="3" key="2">
    <citation type="submission" date="2020-05" db="UniProtKB">
        <authorList>
            <consortium name="EnsemblMetazoa"/>
        </authorList>
    </citation>
    <scope>IDENTIFICATION</scope>
    <source>
        <strain evidence="3">FAR1</strain>
    </source>
</reference>
<keyword evidence="2" id="KW-0812">Transmembrane</keyword>
<evidence type="ECO:0000256" key="1">
    <source>
        <dbReference type="SAM" id="MobiDB-lite"/>
    </source>
</evidence>
<evidence type="ECO:0000313" key="3">
    <source>
        <dbReference type="EnsemblMetazoa" id="AFAF006051-PA"/>
    </source>
</evidence>